<dbReference type="EMBL" id="CABVJH010000002">
    <property type="protein sequence ID" value="VVQ28984.1"/>
    <property type="molecule type" value="Genomic_DNA"/>
</dbReference>
<evidence type="ECO:0000256" key="1">
    <source>
        <dbReference type="SAM" id="MobiDB-lite"/>
    </source>
</evidence>
<proteinExistence type="predicted"/>
<sequence length="112" mass="13061">MRQAHPTSMSPIRPPSSERRPEQARSHSGSVEFRLQLLAAEIDSRLAPQGTWRRRLYDWAIAHPEKGLQRLIKNRVRRLQGFQNLHFIWQATRAPDAQPAPAWLCEFKRDIA</sequence>
<evidence type="ECO:0000313" key="2">
    <source>
        <dbReference type="EMBL" id="VVQ28984.1"/>
    </source>
</evidence>
<evidence type="ECO:0000313" key="3">
    <source>
        <dbReference type="Proteomes" id="UP000325645"/>
    </source>
</evidence>
<reference evidence="2 3" key="1">
    <citation type="submission" date="2019-09" db="EMBL/GenBank/DDBJ databases">
        <authorList>
            <person name="Chandra G."/>
            <person name="Truman W A."/>
        </authorList>
    </citation>
    <scope>NUCLEOTIDE SEQUENCE [LARGE SCALE GENOMIC DNA]</scope>
    <source>
        <strain evidence="2">PS943</strain>
    </source>
</reference>
<accession>A0A5E7W236</accession>
<feature type="region of interest" description="Disordered" evidence="1">
    <location>
        <begin position="1"/>
        <end position="28"/>
    </location>
</feature>
<organism evidence="2 3">
    <name type="scientific">Pseudomonas fluorescens</name>
    <dbReference type="NCBI Taxonomy" id="294"/>
    <lineage>
        <taxon>Bacteria</taxon>
        <taxon>Pseudomonadati</taxon>
        <taxon>Pseudomonadota</taxon>
        <taxon>Gammaproteobacteria</taxon>
        <taxon>Pseudomonadales</taxon>
        <taxon>Pseudomonadaceae</taxon>
        <taxon>Pseudomonas</taxon>
    </lineage>
</organism>
<name>A0A5E7W236_PSEFL</name>
<dbReference type="Proteomes" id="UP000325645">
    <property type="component" value="Unassembled WGS sequence"/>
</dbReference>
<dbReference type="AlphaFoldDB" id="A0A5E7W236"/>
<protein>
    <submittedName>
        <fullName evidence="2">Uncharacterized protein</fullName>
    </submittedName>
</protein>
<feature type="compositionally biased region" description="Basic and acidic residues" evidence="1">
    <location>
        <begin position="16"/>
        <end position="25"/>
    </location>
</feature>
<gene>
    <name evidence="2" type="ORF">PS943_01084</name>
</gene>